<sequence length="97" mass="10890">MQQLNVCTPILWVAQRFLALVKCQGLMTIESKKAQQVSSRGTPTISQSCQLKIWQYRKIGGFVPNTGTCDGSRRTVGRKPMGFQLQYTDRPLGSLKK</sequence>
<reference evidence="1" key="1">
    <citation type="submission" date="2018-05" db="EMBL/GenBank/DDBJ databases">
        <authorList>
            <person name="Lanie J.A."/>
            <person name="Ng W.-L."/>
            <person name="Kazmierczak K.M."/>
            <person name="Andrzejewski T.M."/>
            <person name="Davidsen T.M."/>
            <person name="Wayne K.J."/>
            <person name="Tettelin H."/>
            <person name="Glass J.I."/>
            <person name="Rusch D."/>
            <person name="Podicherti R."/>
            <person name="Tsui H.-C.T."/>
            <person name="Winkler M.E."/>
        </authorList>
    </citation>
    <scope>NUCLEOTIDE SEQUENCE</scope>
</reference>
<evidence type="ECO:0000313" key="1">
    <source>
        <dbReference type="EMBL" id="SVD14907.1"/>
    </source>
</evidence>
<name>A0A382T079_9ZZZZ</name>
<gene>
    <name evidence="1" type="ORF">METZ01_LOCUS367761</name>
</gene>
<organism evidence="1">
    <name type="scientific">marine metagenome</name>
    <dbReference type="NCBI Taxonomy" id="408172"/>
    <lineage>
        <taxon>unclassified sequences</taxon>
        <taxon>metagenomes</taxon>
        <taxon>ecological metagenomes</taxon>
    </lineage>
</organism>
<accession>A0A382T079</accession>
<proteinExistence type="predicted"/>
<dbReference type="AlphaFoldDB" id="A0A382T079"/>
<protein>
    <submittedName>
        <fullName evidence="1">Uncharacterized protein</fullName>
    </submittedName>
</protein>
<dbReference type="EMBL" id="UINC01132530">
    <property type="protein sequence ID" value="SVD14907.1"/>
    <property type="molecule type" value="Genomic_DNA"/>
</dbReference>